<dbReference type="Proteomes" id="UP000242222">
    <property type="component" value="Unassembled WGS sequence"/>
</dbReference>
<dbReference type="STRING" id="1367852.SAMN05216516_101594"/>
<feature type="transmembrane region" description="Helical" evidence="1">
    <location>
        <begin position="60"/>
        <end position="80"/>
    </location>
</feature>
<evidence type="ECO:0000313" key="3">
    <source>
        <dbReference type="Proteomes" id="UP000242222"/>
    </source>
</evidence>
<evidence type="ECO:0008006" key="4">
    <source>
        <dbReference type="Google" id="ProtNLM"/>
    </source>
</evidence>
<proteinExistence type="predicted"/>
<dbReference type="Pfam" id="PF10749">
    <property type="entry name" value="DUF2534"/>
    <property type="match status" value="1"/>
</dbReference>
<dbReference type="EMBL" id="FOVC01000001">
    <property type="protein sequence ID" value="SFM97134.1"/>
    <property type="molecule type" value="Genomic_DNA"/>
</dbReference>
<keyword evidence="3" id="KW-1185">Reference proteome</keyword>
<keyword evidence="1" id="KW-1133">Transmembrane helix</keyword>
<keyword evidence="1" id="KW-0472">Membrane</keyword>
<dbReference type="OrthoDB" id="6555993at2"/>
<name>A0A1I4V7H8_9GAMM</name>
<accession>A0A1I4V7H8</accession>
<evidence type="ECO:0000313" key="2">
    <source>
        <dbReference type="EMBL" id="SFM97134.1"/>
    </source>
</evidence>
<sequence length="88" mass="10040">MKPLFPLSRQAKKFVFAVVVLAILVSVVMGKAIIGGVIDEYHLPFSQWPVQLYVTEVSMIVLYSLVFTLMLSVPLWYFFLGEKENQQS</sequence>
<dbReference type="RefSeq" id="WP_092874876.1">
    <property type="nucleotide sequence ID" value="NZ_FOVC01000001.1"/>
</dbReference>
<evidence type="ECO:0000256" key="1">
    <source>
        <dbReference type="SAM" id="Phobius"/>
    </source>
</evidence>
<protein>
    <recommendedName>
        <fullName evidence="4">DUF2534 family protein</fullName>
    </recommendedName>
</protein>
<gene>
    <name evidence="2" type="ORF">SAMN05216516_101594</name>
</gene>
<dbReference type="InterPro" id="IPR019685">
    <property type="entry name" value="DUF2534"/>
</dbReference>
<keyword evidence="1" id="KW-0812">Transmembrane</keyword>
<reference evidence="3" key="1">
    <citation type="submission" date="2016-10" db="EMBL/GenBank/DDBJ databases">
        <authorList>
            <person name="Varghese N."/>
            <person name="Submissions S."/>
        </authorList>
    </citation>
    <scope>NUCLEOTIDE SEQUENCE [LARGE SCALE GENOMIC DNA]</scope>
    <source>
        <strain evidence="3">N6PO6</strain>
    </source>
</reference>
<dbReference type="AlphaFoldDB" id="A0A1I4V7H8"/>
<organism evidence="2 3">
    <name type="scientific">Izhakiella capsodis</name>
    <dbReference type="NCBI Taxonomy" id="1367852"/>
    <lineage>
        <taxon>Bacteria</taxon>
        <taxon>Pseudomonadati</taxon>
        <taxon>Pseudomonadota</taxon>
        <taxon>Gammaproteobacteria</taxon>
        <taxon>Enterobacterales</taxon>
        <taxon>Erwiniaceae</taxon>
        <taxon>Izhakiella</taxon>
    </lineage>
</organism>